<evidence type="ECO:0000256" key="1">
    <source>
        <dbReference type="SAM" id="MobiDB-lite"/>
    </source>
</evidence>
<protein>
    <submittedName>
        <fullName evidence="2">Uncharacterized protein</fullName>
    </submittedName>
</protein>
<feature type="region of interest" description="Disordered" evidence="1">
    <location>
        <begin position="62"/>
        <end position="82"/>
    </location>
</feature>
<reference evidence="2" key="1">
    <citation type="journal article" date="2014" name="Int. J. Syst. Evol. Microbiol.">
        <title>Complete genome sequence of Corynebacterium casei LMG S-19264T (=DSM 44701T), isolated from a smear-ripened cheese.</title>
        <authorList>
            <consortium name="US DOE Joint Genome Institute (JGI-PGF)"/>
            <person name="Walter F."/>
            <person name="Albersmeier A."/>
            <person name="Kalinowski J."/>
            <person name="Ruckert C."/>
        </authorList>
    </citation>
    <scope>NUCLEOTIDE SEQUENCE</scope>
    <source>
        <strain evidence="2">JCM 4346</strain>
    </source>
</reference>
<dbReference type="RefSeq" id="WP_229911059.1">
    <property type="nucleotide sequence ID" value="NZ_BMSX01000008.1"/>
</dbReference>
<evidence type="ECO:0000313" key="3">
    <source>
        <dbReference type="Proteomes" id="UP000658320"/>
    </source>
</evidence>
<name>A0A918CEV6_9ACTN</name>
<proteinExistence type="predicted"/>
<sequence length="82" mass="9093">MRDLSRFETGWIKHHVQLDENGWVASEGVLCRLGPEEFVYTAGSCDWLLWQLGQGGWDVAATGISHRPSSGPDRTPRPRSGA</sequence>
<dbReference type="AlphaFoldDB" id="A0A918CEV6"/>
<dbReference type="Proteomes" id="UP000658320">
    <property type="component" value="Unassembled WGS sequence"/>
</dbReference>
<accession>A0A918CEV6</accession>
<comment type="caution">
    <text evidence="2">The sequence shown here is derived from an EMBL/GenBank/DDBJ whole genome shotgun (WGS) entry which is preliminary data.</text>
</comment>
<keyword evidence="3" id="KW-1185">Reference proteome</keyword>
<reference evidence="2" key="2">
    <citation type="submission" date="2020-09" db="EMBL/GenBank/DDBJ databases">
        <authorList>
            <person name="Sun Q."/>
            <person name="Ohkuma M."/>
        </authorList>
    </citation>
    <scope>NUCLEOTIDE SEQUENCE</scope>
    <source>
        <strain evidence="2">JCM 4346</strain>
    </source>
</reference>
<gene>
    <name evidence="2" type="ORF">GCM10010251_39240</name>
</gene>
<dbReference type="EMBL" id="BMSX01000008">
    <property type="protein sequence ID" value="GGR19208.1"/>
    <property type="molecule type" value="Genomic_DNA"/>
</dbReference>
<organism evidence="2 3">
    <name type="scientific">Streptomyces aurantiogriseus</name>
    <dbReference type="NCBI Taxonomy" id="66870"/>
    <lineage>
        <taxon>Bacteria</taxon>
        <taxon>Bacillati</taxon>
        <taxon>Actinomycetota</taxon>
        <taxon>Actinomycetes</taxon>
        <taxon>Kitasatosporales</taxon>
        <taxon>Streptomycetaceae</taxon>
        <taxon>Streptomyces</taxon>
    </lineage>
</organism>
<evidence type="ECO:0000313" key="2">
    <source>
        <dbReference type="EMBL" id="GGR19208.1"/>
    </source>
</evidence>